<protein>
    <submittedName>
        <fullName evidence="1">Dimethylarginine dimethylaminohydrolase family protein</fullName>
    </submittedName>
</protein>
<reference evidence="1 2" key="1">
    <citation type="journal article" date="2019" name="Int. J. Syst. Evol. Microbiol.">
        <title>The Global Catalogue of Microorganisms (GCM) 10K type strain sequencing project: providing services to taxonomists for standard genome sequencing and annotation.</title>
        <authorList>
            <consortium name="The Broad Institute Genomics Platform"/>
            <consortium name="The Broad Institute Genome Sequencing Center for Infectious Disease"/>
            <person name="Wu L."/>
            <person name="Ma J."/>
        </authorList>
    </citation>
    <scope>NUCLEOTIDE SEQUENCE [LARGE SCALE GENOMIC DNA]</scope>
    <source>
        <strain evidence="1 2">DSM 29988</strain>
    </source>
</reference>
<dbReference type="Pfam" id="PF19420">
    <property type="entry name" value="DDAH_eukar"/>
    <property type="match status" value="1"/>
</dbReference>
<dbReference type="PANTHER" id="PTHR47271">
    <property type="entry name" value="ARGININE DEIMINASE"/>
    <property type="match status" value="1"/>
</dbReference>
<dbReference type="Gene3D" id="3.75.10.10">
    <property type="entry name" value="L-arginine/glycine Amidinotransferase, Chain A"/>
    <property type="match status" value="1"/>
</dbReference>
<organism evidence="1 2">
    <name type="scientific">Haloferax namakaokahaiae</name>
    <dbReference type="NCBI Taxonomy" id="1748331"/>
    <lineage>
        <taxon>Archaea</taxon>
        <taxon>Methanobacteriati</taxon>
        <taxon>Methanobacteriota</taxon>
        <taxon>Stenosarchaea group</taxon>
        <taxon>Halobacteria</taxon>
        <taxon>Halobacteriales</taxon>
        <taxon>Haloferacaceae</taxon>
        <taxon>Haloferax</taxon>
    </lineage>
</organism>
<evidence type="ECO:0000313" key="1">
    <source>
        <dbReference type="EMBL" id="MFC7203990.1"/>
    </source>
</evidence>
<dbReference type="Proteomes" id="UP001596481">
    <property type="component" value="Unassembled WGS sequence"/>
</dbReference>
<comment type="caution">
    <text evidence="1">The sequence shown here is derived from an EMBL/GenBank/DDBJ whole genome shotgun (WGS) entry which is preliminary data.</text>
</comment>
<dbReference type="EMBL" id="JBHTAA010000005">
    <property type="protein sequence ID" value="MFC7203990.1"/>
    <property type="molecule type" value="Genomic_DNA"/>
</dbReference>
<name>A0ABD5ZFF7_9EURY</name>
<keyword evidence="2" id="KW-1185">Reference proteome</keyword>
<sequence length="267" mass="29867">MADPAHFAIEYEINPHMDSSYVVDRARVRDQWESLQQVFEALGLDVYVLDPVEGLPDMVFTANHGLFFEREGESQFLPARMKYEQRAGEIDAVVAELSRTGVHVLDPPESVFEGSGDAMTHPDDETLWVGYGPRTERAAVDEIARITGRETIGVELLTDDFYHLDTCFEHLTDDVALAYPGAIADADCRKLEQAYDDIIEISHEESGRMAGNAYCPDGENVIIDEEAVETIRKLEEFGFTVHPVDTSEFRKSGGSVYCMKLQVPPSI</sequence>
<accession>A0ABD5ZFF7</accession>
<dbReference type="AlphaFoldDB" id="A0ABD5ZFF7"/>
<gene>
    <name evidence="1" type="ORF">ACFQJC_10720</name>
</gene>
<proteinExistence type="predicted"/>
<dbReference type="SUPFAM" id="SSF55909">
    <property type="entry name" value="Pentein"/>
    <property type="match status" value="1"/>
</dbReference>
<dbReference type="RefSeq" id="WP_390223325.1">
    <property type="nucleotide sequence ID" value="NZ_JBHTAA010000005.1"/>
</dbReference>
<dbReference type="PANTHER" id="PTHR47271:SF2">
    <property type="entry name" value="ARGININE DEIMINASE"/>
    <property type="match status" value="1"/>
</dbReference>
<evidence type="ECO:0000313" key="2">
    <source>
        <dbReference type="Proteomes" id="UP001596481"/>
    </source>
</evidence>